<dbReference type="GO" id="GO:0034993">
    <property type="term" value="C:meiotic nuclear membrane microtubule tethering complex"/>
    <property type="evidence" value="ECO:0007669"/>
    <property type="project" value="TreeGrafter"/>
</dbReference>
<feature type="region of interest" description="Disordered" evidence="6">
    <location>
        <begin position="141"/>
        <end position="227"/>
    </location>
</feature>
<feature type="transmembrane region" description="Helical" evidence="7">
    <location>
        <begin position="504"/>
        <end position="528"/>
    </location>
</feature>
<accession>W4KBN1</accession>
<name>W4KBN1_HETIT</name>
<feature type="compositionally biased region" description="Acidic residues" evidence="6">
    <location>
        <begin position="381"/>
        <end position="400"/>
    </location>
</feature>
<feature type="compositionally biased region" description="Acidic residues" evidence="6">
    <location>
        <begin position="325"/>
        <end position="334"/>
    </location>
</feature>
<feature type="region of interest" description="Disordered" evidence="6">
    <location>
        <begin position="104"/>
        <end position="123"/>
    </location>
</feature>
<evidence type="ECO:0000256" key="1">
    <source>
        <dbReference type="ARBA" id="ARBA00004370"/>
    </source>
</evidence>
<dbReference type="PROSITE" id="PS51469">
    <property type="entry name" value="SUN"/>
    <property type="match status" value="1"/>
</dbReference>
<feature type="compositionally biased region" description="Low complexity" evidence="6">
    <location>
        <begin position="21"/>
        <end position="34"/>
    </location>
</feature>
<feature type="coiled-coil region" evidence="5">
    <location>
        <begin position="623"/>
        <end position="679"/>
    </location>
</feature>
<feature type="compositionally biased region" description="Polar residues" evidence="6">
    <location>
        <begin position="141"/>
        <end position="169"/>
    </location>
</feature>
<evidence type="ECO:0000313" key="10">
    <source>
        <dbReference type="Proteomes" id="UP000030671"/>
    </source>
</evidence>
<evidence type="ECO:0000256" key="2">
    <source>
        <dbReference type="ARBA" id="ARBA00022692"/>
    </source>
</evidence>
<keyword evidence="3 7" id="KW-1133">Transmembrane helix</keyword>
<dbReference type="OrthoDB" id="342281at2759"/>
<dbReference type="PANTHER" id="PTHR12911:SF8">
    <property type="entry name" value="KLAROID PROTEIN-RELATED"/>
    <property type="match status" value="1"/>
</dbReference>
<feature type="compositionally biased region" description="Low complexity" evidence="6">
    <location>
        <begin position="289"/>
        <end position="300"/>
    </location>
</feature>
<evidence type="ECO:0000256" key="7">
    <source>
        <dbReference type="SAM" id="Phobius"/>
    </source>
</evidence>
<dbReference type="InParanoid" id="W4KBN1"/>
<evidence type="ECO:0000313" key="9">
    <source>
        <dbReference type="EMBL" id="ETW83198.1"/>
    </source>
</evidence>
<keyword evidence="2 7" id="KW-0812">Transmembrane</keyword>
<evidence type="ECO:0000256" key="6">
    <source>
        <dbReference type="SAM" id="MobiDB-lite"/>
    </source>
</evidence>
<dbReference type="Pfam" id="PF07738">
    <property type="entry name" value="Sad1_UNC"/>
    <property type="match status" value="2"/>
</dbReference>
<dbReference type="HOGENOM" id="CLU_005985_0_0_1"/>
<evidence type="ECO:0000259" key="8">
    <source>
        <dbReference type="PROSITE" id="PS51469"/>
    </source>
</evidence>
<protein>
    <recommendedName>
        <fullName evidence="8">SUN domain-containing protein</fullName>
    </recommendedName>
</protein>
<organism evidence="9 10">
    <name type="scientific">Heterobasidion irregulare (strain TC 32-1)</name>
    <dbReference type="NCBI Taxonomy" id="747525"/>
    <lineage>
        <taxon>Eukaryota</taxon>
        <taxon>Fungi</taxon>
        <taxon>Dikarya</taxon>
        <taxon>Basidiomycota</taxon>
        <taxon>Agaricomycotina</taxon>
        <taxon>Agaricomycetes</taxon>
        <taxon>Russulales</taxon>
        <taxon>Bondarzewiaceae</taxon>
        <taxon>Heterobasidion</taxon>
        <taxon>Heterobasidion annosum species complex</taxon>
    </lineage>
</organism>
<keyword evidence="4 7" id="KW-0472">Membrane</keyword>
<feature type="domain" description="SUN" evidence="8">
    <location>
        <begin position="781"/>
        <end position="993"/>
    </location>
</feature>
<keyword evidence="5" id="KW-0175">Coiled coil</keyword>
<evidence type="ECO:0000256" key="4">
    <source>
        <dbReference type="ARBA" id="ARBA00023136"/>
    </source>
</evidence>
<sequence>MSFSSTPLGQGRRLDHHTFLNNKAPNPAAHARAPNEPPRADRIPASYAYGCVTPPFRPRRVAPTLTTRSPPNHPARDPREENAEDGQDDPALVRFARLKQREQALRATDSAPRTIPDPPNPTRWAVKDTSVQIASAFNQAAATSTSQEMNPNDSWASSSRTYVPRSTSVEYEKETQTTATRRLAPPPNRFAPPARSTGAARRGVVRNHSSQYVPDSEEENAQQANGDAAGKTAFDAVVDFAKRTAFYLRQPSQEPEGPEPPAANGHANGHSNGAIDPSYDYSAEEREFQAQQSQNQNGASRKPNATHRRNRMSIDNKAYRPPQSDVDESDEYLSEDGKKGRKKKSKKKDTAGGPLTTLPVTQYDKRRKRRKSGKGNGAGAEEGEGEGEGDEGEESEGDEQLQERASVSRVSLPPPSRASIVRGSVPPAPPSHYDQPVNDASLESAEQGLDSIEEVEERHDYQKSSDEYEYEYEPAPSRAAMSIGGALGRLVHFGFRSVGSIVAFFLRALAMVTGLAGRALGITFNILFNQPARWLSRGHLGPWLKYALVAFVLYATWISLRGVDFSNFIPSLPSLSSSQPYKAPDTPPVDISALSGRLMELEKQLHDISVRAAQTQHGDFEARSQLSSQIRRLESEVKTDRSRVSEMEVKHRETASRDIKAVHVEMQQLRHQLKESQNSQSGRAANDEEARAKLLALEERVGSVEGGVREALELGKTTAKVGGVAAGSGAAWWNKLANAVTIKSADGQDVTALIGHLVESAVARYSRDTIAKPDFALNSGGAGVIPSLTSPTLEVRPHGLRSSLLGMVTGSGYSTGRPPITALHHETRNGHCWPFMGSQGQLGVQLAHPARIEEVTIDHVAKDVAWDMRSAPREMELWGLVEGAENLEKIRVWREDRQRRKEAARREAEENGLVIVSEEAEAYPATLPRDAPYVKVAEFAYDIEAEANVQTFAALEDVRALGVDFGVVVLVVKSNWGREFTCLYRLRVHGQRIEQAPVPAAKASSLSSRGPLWLPFVSLIYFCSLF</sequence>
<dbReference type="RefSeq" id="XP_009545477.1">
    <property type="nucleotide sequence ID" value="XM_009547182.1"/>
</dbReference>
<dbReference type="AlphaFoldDB" id="W4KBN1"/>
<dbReference type="EMBL" id="KI925457">
    <property type="protein sequence ID" value="ETW83198.1"/>
    <property type="molecule type" value="Genomic_DNA"/>
</dbReference>
<comment type="subcellular location">
    <subcellularLocation>
        <location evidence="1">Membrane</location>
    </subcellularLocation>
</comment>
<gene>
    <name evidence="9" type="ORF">HETIRDRAFT_157271</name>
</gene>
<proteinExistence type="predicted"/>
<dbReference type="PANTHER" id="PTHR12911">
    <property type="entry name" value="SAD1/UNC-84-LIKE PROTEIN-RELATED"/>
    <property type="match status" value="1"/>
</dbReference>
<keyword evidence="10" id="KW-1185">Reference proteome</keyword>
<dbReference type="InterPro" id="IPR012919">
    <property type="entry name" value="SUN_dom"/>
</dbReference>
<dbReference type="InterPro" id="IPR045119">
    <property type="entry name" value="SUN1-5"/>
</dbReference>
<dbReference type="Gene3D" id="2.60.120.260">
    <property type="entry name" value="Galactose-binding domain-like"/>
    <property type="match status" value="1"/>
</dbReference>
<feature type="region of interest" description="Disordered" evidence="6">
    <location>
        <begin position="251"/>
        <end position="438"/>
    </location>
</feature>
<reference evidence="9 10" key="1">
    <citation type="journal article" date="2012" name="New Phytol.">
        <title>Insight into trade-off between wood decay and parasitism from the genome of a fungal forest pathogen.</title>
        <authorList>
            <person name="Olson A."/>
            <person name="Aerts A."/>
            <person name="Asiegbu F."/>
            <person name="Belbahri L."/>
            <person name="Bouzid O."/>
            <person name="Broberg A."/>
            <person name="Canback B."/>
            <person name="Coutinho P.M."/>
            <person name="Cullen D."/>
            <person name="Dalman K."/>
            <person name="Deflorio G."/>
            <person name="van Diepen L.T."/>
            <person name="Dunand C."/>
            <person name="Duplessis S."/>
            <person name="Durling M."/>
            <person name="Gonthier P."/>
            <person name="Grimwood J."/>
            <person name="Fossdal C.G."/>
            <person name="Hansson D."/>
            <person name="Henrissat B."/>
            <person name="Hietala A."/>
            <person name="Himmelstrand K."/>
            <person name="Hoffmeister D."/>
            <person name="Hogberg N."/>
            <person name="James T.Y."/>
            <person name="Karlsson M."/>
            <person name="Kohler A."/>
            <person name="Kues U."/>
            <person name="Lee Y.H."/>
            <person name="Lin Y.C."/>
            <person name="Lind M."/>
            <person name="Lindquist E."/>
            <person name="Lombard V."/>
            <person name="Lucas S."/>
            <person name="Lunden K."/>
            <person name="Morin E."/>
            <person name="Murat C."/>
            <person name="Park J."/>
            <person name="Raffaello T."/>
            <person name="Rouze P."/>
            <person name="Salamov A."/>
            <person name="Schmutz J."/>
            <person name="Solheim H."/>
            <person name="Stahlberg J."/>
            <person name="Velez H."/>
            <person name="de Vries R.P."/>
            <person name="Wiebenga A."/>
            <person name="Woodward S."/>
            <person name="Yakovlev I."/>
            <person name="Garbelotto M."/>
            <person name="Martin F."/>
            <person name="Grigoriev I.V."/>
            <person name="Stenlid J."/>
        </authorList>
    </citation>
    <scope>NUCLEOTIDE SEQUENCE [LARGE SCALE GENOMIC DNA]</scope>
    <source>
        <strain evidence="9 10">TC 32-1</strain>
    </source>
</reference>
<evidence type="ECO:0000256" key="3">
    <source>
        <dbReference type="ARBA" id="ARBA00022989"/>
    </source>
</evidence>
<feature type="transmembrane region" description="Helical" evidence="7">
    <location>
        <begin position="540"/>
        <end position="560"/>
    </location>
</feature>
<dbReference type="GeneID" id="20667712"/>
<dbReference type="GO" id="GO:0043495">
    <property type="term" value="F:protein-membrane adaptor activity"/>
    <property type="evidence" value="ECO:0007669"/>
    <property type="project" value="TreeGrafter"/>
</dbReference>
<feature type="region of interest" description="Disordered" evidence="6">
    <location>
        <begin position="1"/>
        <end position="90"/>
    </location>
</feature>
<dbReference type="Proteomes" id="UP000030671">
    <property type="component" value="Unassembled WGS sequence"/>
</dbReference>
<dbReference type="STRING" id="747525.W4KBN1"/>
<dbReference type="KEGG" id="hir:HETIRDRAFT_157271"/>
<evidence type="ECO:0000256" key="5">
    <source>
        <dbReference type="SAM" id="Coils"/>
    </source>
</evidence>
<dbReference type="eggNOG" id="KOG2687">
    <property type="taxonomic scope" value="Eukaryota"/>
</dbReference>